<name>A0A3D2SGP4_9BACE</name>
<dbReference type="AlphaFoldDB" id="A0A3D2SGP4"/>
<accession>A0A3D2SGP4</accession>
<evidence type="ECO:0008006" key="3">
    <source>
        <dbReference type="Google" id="ProtNLM"/>
    </source>
</evidence>
<dbReference type="RefSeq" id="WP_276964844.1">
    <property type="nucleotide sequence ID" value="NZ_CANRGK010000021.1"/>
</dbReference>
<dbReference type="EMBL" id="DPVG01000347">
    <property type="protein sequence ID" value="HCK24999.1"/>
    <property type="molecule type" value="Genomic_DNA"/>
</dbReference>
<evidence type="ECO:0000313" key="2">
    <source>
        <dbReference type="Proteomes" id="UP000263098"/>
    </source>
</evidence>
<proteinExistence type="predicted"/>
<gene>
    <name evidence="1" type="ORF">DHW31_09515</name>
</gene>
<dbReference type="Proteomes" id="UP000263098">
    <property type="component" value="Unassembled WGS sequence"/>
</dbReference>
<evidence type="ECO:0000313" key="1">
    <source>
        <dbReference type="EMBL" id="HCK24999.1"/>
    </source>
</evidence>
<organism evidence="1 2">
    <name type="scientific">Bacteroides graminisolvens</name>
    <dbReference type="NCBI Taxonomy" id="477666"/>
    <lineage>
        <taxon>Bacteria</taxon>
        <taxon>Pseudomonadati</taxon>
        <taxon>Bacteroidota</taxon>
        <taxon>Bacteroidia</taxon>
        <taxon>Bacteroidales</taxon>
        <taxon>Bacteroidaceae</taxon>
        <taxon>Bacteroides</taxon>
    </lineage>
</organism>
<reference evidence="1 2" key="1">
    <citation type="journal article" date="2018" name="Nat. Biotechnol.">
        <title>A standardized bacterial taxonomy based on genome phylogeny substantially revises the tree of life.</title>
        <authorList>
            <person name="Parks D.H."/>
            <person name="Chuvochina M."/>
            <person name="Waite D.W."/>
            <person name="Rinke C."/>
            <person name="Skarshewski A."/>
            <person name="Chaumeil P.A."/>
            <person name="Hugenholtz P."/>
        </authorList>
    </citation>
    <scope>NUCLEOTIDE SEQUENCE [LARGE SCALE GENOMIC DNA]</scope>
    <source>
        <strain evidence="1">UBA9667</strain>
    </source>
</reference>
<protein>
    <recommendedName>
        <fullName evidence="3">DUF3795 domain-containing protein</fullName>
    </recommendedName>
</protein>
<sequence>MTEKGFNVAACGLYCGTCRRFLNGKCPGCANNDKASWCSVRNCCKEHGWMSCAECNLMPIERCPKFNAFISKVFGFVFRSDRGACIRRIREIGVENFAKEMTESGNYNRPVKKH</sequence>
<comment type="caution">
    <text evidence="1">The sequence shown here is derived from an EMBL/GenBank/DDBJ whole genome shotgun (WGS) entry which is preliminary data.</text>
</comment>